<dbReference type="PROSITE" id="PS52016">
    <property type="entry name" value="TONB_DEPENDENT_REC_3"/>
    <property type="match status" value="1"/>
</dbReference>
<evidence type="ECO:0000256" key="5">
    <source>
        <dbReference type="ARBA" id="ARBA00022692"/>
    </source>
</evidence>
<keyword evidence="2 10" id="KW-0813">Transport</keyword>
<dbReference type="FunFam" id="2.60.40.1120:FF:000003">
    <property type="entry name" value="Outer membrane protein Omp121"/>
    <property type="match status" value="1"/>
</dbReference>
<dbReference type="NCBIfam" id="TIGR04057">
    <property type="entry name" value="SusC_RagA_signa"/>
    <property type="match status" value="1"/>
</dbReference>
<reference evidence="13" key="1">
    <citation type="submission" date="2021-10" db="EMBL/GenBank/DDBJ databases">
        <title>Collection of gut derived symbiotic bacterial strains cultured from healthy donors.</title>
        <authorList>
            <person name="Lin H."/>
            <person name="Littmann E."/>
            <person name="Kohout C."/>
            <person name="Pamer E.G."/>
        </authorList>
    </citation>
    <scope>NUCLEOTIDE SEQUENCE</scope>
    <source>
        <strain evidence="13">DFI.2.94</strain>
    </source>
</reference>
<feature type="domain" description="Secretin/TonB short N-terminal" evidence="12">
    <location>
        <begin position="60"/>
        <end position="111"/>
    </location>
</feature>
<dbReference type="InterPro" id="IPR023997">
    <property type="entry name" value="TonB-dep_OMP_SusC/RagA_CS"/>
</dbReference>
<evidence type="ECO:0000256" key="1">
    <source>
        <dbReference type="ARBA" id="ARBA00004571"/>
    </source>
</evidence>
<comment type="caution">
    <text evidence="13">The sequence shown here is derived from an EMBL/GenBank/DDBJ whole genome shotgun (WGS) entry which is preliminary data.</text>
</comment>
<evidence type="ECO:0000256" key="8">
    <source>
        <dbReference type="ARBA" id="ARBA00023136"/>
    </source>
</evidence>
<dbReference type="InterPro" id="IPR011662">
    <property type="entry name" value="Secretin/TonB_short_N"/>
</dbReference>
<dbReference type="RefSeq" id="WP_227154404.1">
    <property type="nucleotide sequence ID" value="NZ_JAHOOC010000001.1"/>
</dbReference>
<keyword evidence="8 10" id="KW-0472">Membrane</keyword>
<dbReference type="Pfam" id="PF13715">
    <property type="entry name" value="CarbopepD_reg_2"/>
    <property type="match status" value="1"/>
</dbReference>
<dbReference type="InterPro" id="IPR023996">
    <property type="entry name" value="TonB-dep_OMP_SusC/RagA"/>
</dbReference>
<evidence type="ECO:0000256" key="4">
    <source>
        <dbReference type="ARBA" id="ARBA00022496"/>
    </source>
</evidence>
<dbReference type="InterPro" id="IPR000531">
    <property type="entry name" value="Beta-barrel_TonB"/>
</dbReference>
<comment type="similarity">
    <text evidence="10 11">Belongs to the TonB-dependent receptor family.</text>
</comment>
<name>A0AAP2Q954_PARDI</name>
<dbReference type="Pfam" id="PF07715">
    <property type="entry name" value="Plug"/>
    <property type="match status" value="1"/>
</dbReference>
<dbReference type="InterPro" id="IPR037066">
    <property type="entry name" value="Plug_dom_sf"/>
</dbReference>
<keyword evidence="4" id="KW-0406">Ion transport</keyword>
<keyword evidence="7 11" id="KW-0798">TonB box</keyword>
<dbReference type="Gene3D" id="2.170.130.10">
    <property type="entry name" value="TonB-dependent receptor, plug domain"/>
    <property type="match status" value="1"/>
</dbReference>
<keyword evidence="6" id="KW-0408">Iron</keyword>
<evidence type="ECO:0000256" key="3">
    <source>
        <dbReference type="ARBA" id="ARBA00022452"/>
    </source>
</evidence>
<sequence length="1131" mass="125559">MNPVNQRLRKDKQLCRKFFCVIAILIIFPYVSFAQGEISLSVENVDLKTLLVEIEKKSDIRFTYLNQLSDTNKDISLAVTNKTVEEILNLVLSKKGMEFTRTGNTIAIQMRSPQNRQTAPTKKVTGIVMDSNGEPIIGANVSVKGTTTGTITDIDGHFSLEAIEGQTILVSFIGYSSKEIDITDKSSYQISMSDDTQNLDEVVVIGYGTVRKKDLTGAVGSVKSEDMMQRPSTSISQSISGRIAGVNISSNSGRPGGNQTIRIRGYSSINATNEPLYIIDGVPGDINILNPNDIESVEVLKDASSTAIYGTRGSNGVIVVTTKRGKNEITVNYNTYLSLNTVAKKLDVLNAEQFLAVEDMIYANAKKFDPNGFASGKYIDPSVKRQDYLVGNTKGKRELFKMEGGKLVPLYDIDWQDMLERNSFSQIHNLSFTGSTGKTNYGVFLGYTNDQGIVKESKLERFSGRVTVDQTVSNWLKLGTTLSYSEVKERRIDTRVGYNNVPRMMIEMIPIVPYKYDDGTYGRREDYGGMESADNPLAQINENITPYNSNIFMGNAYAKITFMKGLDFTSTIGVNRTINMNPYYNSTQSDIVNGVGGNQASITNNRSLQILWSNILNYNTIFNKMHSLNVMLGQEAQSYEYFQNVATIDGISDDYYQWYNMGAGSTLKAPSSNYTGDKMLSYFARINYSFKDRYLVTVTGRFDGSSKFGEDNRFAFFPSAALGWRASEEDFLKGNKVISNLKPRVSYGFTGNSGIPTYGSMANLSTSGMAYPFGGTRENGIGVGSLANPLLRWEKTGQFNVGLDLGFFNERISLSADYYIKHTTDMLLNAPVPTTSGFRSISTNIGNMRNSGFEFTLNTQNIQTKNFSWSSMLNFSSLKNKITALSQGDADIIMAPNNLTILRVGESVGSFFGYIRDGVWGENEAEQAAIYGKLPGDAKLRDVNNDKQINESDRVILGKGIPDFYGTFTNTFKYKDFDLVIELQYSCGSKIYWDGLGTCAMRQGIANSLSMVLDTWTPENQGATLEQIRPSNAYYNSLKDDARLYNGSFIRGKNISLGYNLPSDICKKLHLKALRVTLSAQNIFVISQYPGFDPETTVYNTTTQNEAFAQNIETFGYPKPRTFSFGANITF</sequence>
<organism evidence="13 14">
    <name type="scientific">Parabacteroides distasonis</name>
    <dbReference type="NCBI Taxonomy" id="823"/>
    <lineage>
        <taxon>Bacteria</taxon>
        <taxon>Pseudomonadati</taxon>
        <taxon>Bacteroidota</taxon>
        <taxon>Bacteroidia</taxon>
        <taxon>Bacteroidales</taxon>
        <taxon>Tannerellaceae</taxon>
        <taxon>Parabacteroides</taxon>
    </lineage>
</organism>
<dbReference type="SMART" id="SM00965">
    <property type="entry name" value="STN"/>
    <property type="match status" value="1"/>
</dbReference>
<evidence type="ECO:0000256" key="9">
    <source>
        <dbReference type="ARBA" id="ARBA00023237"/>
    </source>
</evidence>
<dbReference type="AlphaFoldDB" id="A0AAP2Q954"/>
<keyword evidence="4" id="KW-0410">Iron transport</keyword>
<evidence type="ECO:0000313" key="14">
    <source>
        <dbReference type="Proteomes" id="UP001198806"/>
    </source>
</evidence>
<gene>
    <name evidence="13" type="ORF">LI194_15430</name>
</gene>
<evidence type="ECO:0000256" key="10">
    <source>
        <dbReference type="PROSITE-ProRule" id="PRU01360"/>
    </source>
</evidence>
<keyword evidence="5 10" id="KW-0812">Transmembrane</keyword>
<dbReference type="Pfam" id="PF00593">
    <property type="entry name" value="TonB_dep_Rec_b-barrel"/>
    <property type="match status" value="1"/>
</dbReference>
<dbReference type="InterPro" id="IPR036942">
    <property type="entry name" value="Beta-barrel_TonB_sf"/>
</dbReference>
<evidence type="ECO:0000256" key="2">
    <source>
        <dbReference type="ARBA" id="ARBA00022448"/>
    </source>
</evidence>
<dbReference type="GO" id="GO:0006826">
    <property type="term" value="P:iron ion transport"/>
    <property type="evidence" value="ECO:0007669"/>
    <property type="project" value="UniProtKB-KW"/>
</dbReference>
<dbReference type="Proteomes" id="UP001198806">
    <property type="component" value="Unassembled WGS sequence"/>
</dbReference>
<dbReference type="InterPro" id="IPR008969">
    <property type="entry name" value="CarboxyPept-like_regulatory"/>
</dbReference>
<dbReference type="SUPFAM" id="SSF49464">
    <property type="entry name" value="Carboxypeptidase regulatory domain-like"/>
    <property type="match status" value="1"/>
</dbReference>
<keyword evidence="9 10" id="KW-0998">Cell outer membrane</keyword>
<dbReference type="InterPro" id="IPR012910">
    <property type="entry name" value="Plug_dom"/>
</dbReference>
<dbReference type="Gene3D" id="2.40.170.20">
    <property type="entry name" value="TonB-dependent receptor, beta-barrel domain"/>
    <property type="match status" value="1"/>
</dbReference>
<evidence type="ECO:0000256" key="6">
    <source>
        <dbReference type="ARBA" id="ARBA00023004"/>
    </source>
</evidence>
<dbReference type="NCBIfam" id="TIGR04056">
    <property type="entry name" value="OMP_RagA_SusC"/>
    <property type="match status" value="1"/>
</dbReference>
<keyword evidence="13" id="KW-0675">Receptor</keyword>
<dbReference type="Gene3D" id="2.60.40.1120">
    <property type="entry name" value="Carboxypeptidase-like, regulatory domain"/>
    <property type="match status" value="1"/>
</dbReference>
<evidence type="ECO:0000259" key="12">
    <source>
        <dbReference type="SMART" id="SM00965"/>
    </source>
</evidence>
<protein>
    <submittedName>
        <fullName evidence="13">TonB-dependent receptor</fullName>
    </submittedName>
</protein>
<evidence type="ECO:0000256" key="11">
    <source>
        <dbReference type="RuleBase" id="RU003357"/>
    </source>
</evidence>
<accession>A0AAP2Q954</accession>
<evidence type="ECO:0000256" key="7">
    <source>
        <dbReference type="ARBA" id="ARBA00023077"/>
    </source>
</evidence>
<dbReference type="SUPFAM" id="SSF56935">
    <property type="entry name" value="Porins"/>
    <property type="match status" value="1"/>
</dbReference>
<dbReference type="FunFam" id="2.170.130.10:FF:000009">
    <property type="entry name" value="SusC/RagA family TonB-linked outer membrane protein"/>
    <property type="match status" value="1"/>
</dbReference>
<dbReference type="EMBL" id="JAJCNI010000020">
    <property type="protein sequence ID" value="MCB6519187.1"/>
    <property type="molecule type" value="Genomic_DNA"/>
</dbReference>
<keyword evidence="3 10" id="KW-1134">Transmembrane beta strand</keyword>
<evidence type="ECO:0000313" key="13">
    <source>
        <dbReference type="EMBL" id="MCB6519187.1"/>
    </source>
</evidence>
<comment type="subcellular location">
    <subcellularLocation>
        <location evidence="1 10">Cell outer membrane</location>
        <topology evidence="1 10">Multi-pass membrane protein</topology>
    </subcellularLocation>
</comment>
<dbReference type="GO" id="GO:0009279">
    <property type="term" value="C:cell outer membrane"/>
    <property type="evidence" value="ECO:0007669"/>
    <property type="project" value="UniProtKB-SubCell"/>
</dbReference>
<proteinExistence type="inferred from homology"/>
<dbReference type="InterPro" id="IPR039426">
    <property type="entry name" value="TonB-dep_rcpt-like"/>
</dbReference>